<dbReference type="AlphaFoldDB" id="A0A2N5VS78"/>
<protein>
    <submittedName>
        <fullName evidence="1">Uncharacterized protein</fullName>
    </submittedName>
</protein>
<proteinExistence type="predicted"/>
<dbReference type="EMBL" id="PGCJ01000072">
    <property type="protein sequence ID" value="PLW52849.1"/>
    <property type="molecule type" value="Genomic_DNA"/>
</dbReference>
<comment type="caution">
    <text evidence="1">The sequence shown here is derived from an EMBL/GenBank/DDBJ whole genome shotgun (WGS) entry which is preliminary data.</text>
</comment>
<evidence type="ECO:0000313" key="1">
    <source>
        <dbReference type="EMBL" id="PLW52849.1"/>
    </source>
</evidence>
<evidence type="ECO:0000313" key="2">
    <source>
        <dbReference type="Proteomes" id="UP000235388"/>
    </source>
</evidence>
<sequence length="114" mass="12989">MDFRLVFVNESYEQARGLKGQMTPRPTTTRYRTRSNFRLNPAPPALSSPQHFVAAATTTTLEQALPQITNLLDPTETRIFRSPSSLTTPELRKLIALFPSFITVRTRSHMLTRL</sequence>
<dbReference type="Proteomes" id="UP000235388">
    <property type="component" value="Unassembled WGS sequence"/>
</dbReference>
<name>A0A2N5VS78_9BASI</name>
<organism evidence="1 2">
    <name type="scientific">Puccinia coronata f. sp. avenae</name>
    <dbReference type="NCBI Taxonomy" id="200324"/>
    <lineage>
        <taxon>Eukaryota</taxon>
        <taxon>Fungi</taxon>
        <taxon>Dikarya</taxon>
        <taxon>Basidiomycota</taxon>
        <taxon>Pucciniomycotina</taxon>
        <taxon>Pucciniomycetes</taxon>
        <taxon>Pucciniales</taxon>
        <taxon>Pucciniaceae</taxon>
        <taxon>Puccinia</taxon>
    </lineage>
</organism>
<reference evidence="1 2" key="1">
    <citation type="submission" date="2017-11" db="EMBL/GenBank/DDBJ databases">
        <title>De novo assembly and phasing of dikaryotic genomes from two isolates of Puccinia coronata f. sp. avenae, the causal agent of oat crown rust.</title>
        <authorList>
            <person name="Miller M.E."/>
            <person name="Zhang Y."/>
            <person name="Omidvar V."/>
            <person name="Sperschneider J."/>
            <person name="Schwessinger B."/>
            <person name="Raley C."/>
            <person name="Palmer J.M."/>
            <person name="Garnica D."/>
            <person name="Upadhyaya N."/>
            <person name="Rathjen J."/>
            <person name="Taylor J.M."/>
            <person name="Park R.F."/>
            <person name="Dodds P.N."/>
            <person name="Hirsch C.D."/>
            <person name="Kianian S.F."/>
            <person name="Figueroa M."/>
        </authorList>
    </citation>
    <scope>NUCLEOTIDE SEQUENCE [LARGE SCALE GENOMIC DNA]</scope>
    <source>
        <strain evidence="1">12NC29</strain>
    </source>
</reference>
<keyword evidence="2" id="KW-1185">Reference proteome</keyword>
<gene>
    <name evidence="1" type="ORF">PCANC_08693</name>
</gene>
<accession>A0A2N5VS78</accession>